<sequence>MNEKEIASLINQLRNQKNYDEAYVGYFQHEIGSHDCYIKANRQGLELHAAELLEAALKINEITANSKTPILYLDEGIVDKESDITLFDLELKKGTRNEIISEPVYIETWTDRLTKYLIIGIIILLLLLIIVGIITVVSWF</sequence>
<dbReference type="Proteomes" id="UP000193431">
    <property type="component" value="Chromosome"/>
</dbReference>
<keyword evidence="3" id="KW-1185">Reference proteome</keyword>
<dbReference type="AlphaFoldDB" id="A0A1W6MHP7"/>
<reference evidence="2 3" key="1">
    <citation type="submission" date="2016-11" db="EMBL/GenBank/DDBJ databases">
        <title>Trade-off between light-utilization and light-protection in marine flavobacteria.</title>
        <authorList>
            <person name="Kumagai Y."/>
        </authorList>
    </citation>
    <scope>NUCLEOTIDE SEQUENCE [LARGE SCALE GENOMIC DNA]</scope>
    <source>
        <strain evidence="2 3">JCM 13191</strain>
    </source>
</reference>
<dbReference type="EMBL" id="CP019344">
    <property type="protein sequence ID" value="ARN77036.1"/>
    <property type="molecule type" value="Genomic_DNA"/>
</dbReference>
<protein>
    <submittedName>
        <fullName evidence="2">Uncharacterized protein</fullName>
    </submittedName>
</protein>
<gene>
    <name evidence="2" type="ORF">BST97_02920</name>
</gene>
<proteinExistence type="predicted"/>
<dbReference type="RefSeq" id="WP_085765835.1">
    <property type="nucleotide sequence ID" value="NZ_CP019344.1"/>
</dbReference>
<keyword evidence="1" id="KW-0472">Membrane</keyword>
<keyword evidence="1" id="KW-1133">Transmembrane helix</keyword>
<dbReference type="OrthoDB" id="1454326at2"/>
<evidence type="ECO:0000256" key="1">
    <source>
        <dbReference type="SAM" id="Phobius"/>
    </source>
</evidence>
<evidence type="ECO:0000313" key="2">
    <source>
        <dbReference type="EMBL" id="ARN77036.1"/>
    </source>
</evidence>
<name>A0A1W6MHP7_9FLAO</name>
<accession>A0A1W6MHP7</accession>
<keyword evidence="1" id="KW-0812">Transmembrane</keyword>
<evidence type="ECO:0000313" key="3">
    <source>
        <dbReference type="Proteomes" id="UP000193431"/>
    </source>
</evidence>
<feature type="transmembrane region" description="Helical" evidence="1">
    <location>
        <begin position="116"/>
        <end position="139"/>
    </location>
</feature>
<organism evidence="2 3">
    <name type="scientific">Nonlabens spongiae</name>
    <dbReference type="NCBI Taxonomy" id="331648"/>
    <lineage>
        <taxon>Bacteria</taxon>
        <taxon>Pseudomonadati</taxon>
        <taxon>Bacteroidota</taxon>
        <taxon>Flavobacteriia</taxon>
        <taxon>Flavobacteriales</taxon>
        <taxon>Flavobacteriaceae</taxon>
        <taxon>Nonlabens</taxon>
    </lineage>
</organism>